<dbReference type="InterPro" id="IPR050256">
    <property type="entry name" value="Glycosyltransferase_2"/>
</dbReference>
<dbReference type="SUPFAM" id="SSF53448">
    <property type="entry name" value="Nucleotide-diphospho-sugar transferases"/>
    <property type="match status" value="1"/>
</dbReference>
<keyword evidence="1" id="KW-1133">Transmembrane helix</keyword>
<keyword evidence="1" id="KW-0472">Membrane</keyword>
<dbReference type="CDD" id="cd04179">
    <property type="entry name" value="DPM_DPG-synthase_like"/>
    <property type="match status" value="1"/>
</dbReference>
<feature type="transmembrane region" description="Helical" evidence="1">
    <location>
        <begin position="247"/>
        <end position="270"/>
    </location>
</feature>
<evidence type="ECO:0000313" key="3">
    <source>
        <dbReference type="EMBL" id="MBB6091650.1"/>
    </source>
</evidence>
<comment type="caution">
    <text evidence="3">The sequence shown here is derived from an EMBL/GenBank/DDBJ whole genome shotgun (WGS) entry which is preliminary data.</text>
</comment>
<name>A0A841HH44_9GAMM</name>
<protein>
    <submittedName>
        <fullName evidence="3">Glycosyltransferase involved in cell wall biosynthesis</fullName>
    </submittedName>
</protein>
<keyword evidence="1" id="KW-0812">Transmembrane</keyword>
<dbReference type="EMBL" id="JACHHZ010000001">
    <property type="protein sequence ID" value="MBB6091650.1"/>
    <property type="molecule type" value="Genomic_DNA"/>
</dbReference>
<reference evidence="3 4" key="1">
    <citation type="submission" date="2020-08" db="EMBL/GenBank/DDBJ databases">
        <title>Genomic Encyclopedia of Type Strains, Phase IV (KMG-IV): sequencing the most valuable type-strain genomes for metagenomic binning, comparative biology and taxonomic classification.</title>
        <authorList>
            <person name="Goeker M."/>
        </authorList>
    </citation>
    <scope>NUCLEOTIDE SEQUENCE [LARGE SCALE GENOMIC DNA]</scope>
    <source>
        <strain evidence="3 4">DSM 26723</strain>
    </source>
</reference>
<dbReference type="GO" id="GO:0016740">
    <property type="term" value="F:transferase activity"/>
    <property type="evidence" value="ECO:0007669"/>
    <property type="project" value="UniProtKB-KW"/>
</dbReference>
<dbReference type="InterPro" id="IPR029044">
    <property type="entry name" value="Nucleotide-diphossugar_trans"/>
</dbReference>
<evidence type="ECO:0000259" key="2">
    <source>
        <dbReference type="Pfam" id="PF00535"/>
    </source>
</evidence>
<proteinExistence type="predicted"/>
<dbReference type="Gene3D" id="3.90.550.10">
    <property type="entry name" value="Spore Coat Polysaccharide Biosynthesis Protein SpsA, Chain A"/>
    <property type="match status" value="1"/>
</dbReference>
<evidence type="ECO:0000313" key="4">
    <source>
        <dbReference type="Proteomes" id="UP000588068"/>
    </source>
</evidence>
<feature type="domain" description="Glycosyltransferase 2-like" evidence="2">
    <location>
        <begin position="11"/>
        <end position="162"/>
    </location>
</feature>
<evidence type="ECO:0000256" key="1">
    <source>
        <dbReference type="SAM" id="Phobius"/>
    </source>
</evidence>
<dbReference type="Pfam" id="PF00535">
    <property type="entry name" value="Glycos_transf_2"/>
    <property type="match status" value="1"/>
</dbReference>
<dbReference type="Proteomes" id="UP000588068">
    <property type="component" value="Unassembled WGS sequence"/>
</dbReference>
<gene>
    <name evidence="3" type="ORF">HNQ60_000496</name>
</gene>
<dbReference type="AlphaFoldDB" id="A0A841HH44"/>
<keyword evidence="3" id="KW-0808">Transferase</keyword>
<keyword evidence="4" id="KW-1185">Reference proteome</keyword>
<sequence length="350" mass="39538">MKSTQDRPLVTIILPAYNEAAVLEENVGVIEQYLRTLESRYRFEIVIVNDGSRDGTAEIAERLESSFSNLRVLHHPTNFGLGQAFKTGFGESRGDYVVTMDVDLSYAPDHIGLMLDKIVKTRAKLVLASPYMEGGQLTNVPAKRKFFSIWGNRFLRAFARGNASTITCMVRAYDGPFIRALSLRSLGMDVMPETVYKTMVLRGLILEVPAHLDWTRQIAAGPQRQSSMRILRHIFSTILSGFLFRPFMFLVVPGLVMLAFSMWVNIWMIVHFFEAYLSPDAAQAADRISAAVSMAYQRYPHTFLVGLLSLMVSIQLIGLGAIALQAKNYFEELFHQGSVLRRRVDQLERD</sequence>
<feature type="transmembrane region" description="Helical" evidence="1">
    <location>
        <begin position="303"/>
        <end position="324"/>
    </location>
</feature>
<dbReference type="PANTHER" id="PTHR48090">
    <property type="entry name" value="UNDECAPRENYL-PHOSPHATE 4-DEOXY-4-FORMAMIDO-L-ARABINOSE TRANSFERASE-RELATED"/>
    <property type="match status" value="1"/>
</dbReference>
<organism evidence="3 4">
    <name type="scientific">Povalibacter uvarum</name>
    <dbReference type="NCBI Taxonomy" id="732238"/>
    <lineage>
        <taxon>Bacteria</taxon>
        <taxon>Pseudomonadati</taxon>
        <taxon>Pseudomonadota</taxon>
        <taxon>Gammaproteobacteria</taxon>
        <taxon>Steroidobacterales</taxon>
        <taxon>Steroidobacteraceae</taxon>
        <taxon>Povalibacter</taxon>
    </lineage>
</organism>
<dbReference type="RefSeq" id="WP_221303976.1">
    <property type="nucleotide sequence ID" value="NZ_JACHHZ010000001.1"/>
</dbReference>
<dbReference type="InterPro" id="IPR001173">
    <property type="entry name" value="Glyco_trans_2-like"/>
</dbReference>
<accession>A0A841HH44</accession>